<feature type="compositionally biased region" description="Polar residues" evidence="1">
    <location>
        <begin position="26"/>
        <end position="38"/>
    </location>
</feature>
<gene>
    <name evidence="2" type="ORF">PIN31115_00469</name>
</gene>
<reference evidence="2 3" key="1">
    <citation type="submission" date="2019-08" db="EMBL/GenBank/DDBJ databases">
        <authorList>
            <person name="Peeters C."/>
        </authorList>
    </citation>
    <scope>NUCLEOTIDE SEQUENCE [LARGE SCALE GENOMIC DNA]</scope>
    <source>
        <strain evidence="2 3">LMG 31115</strain>
    </source>
</reference>
<feature type="region of interest" description="Disordered" evidence="1">
    <location>
        <begin position="1"/>
        <end position="38"/>
    </location>
</feature>
<proteinExistence type="predicted"/>
<dbReference type="AlphaFoldDB" id="A0A5E4S2V1"/>
<sequence>MSIAPIAATSPSSLMHPMAPPAASRTEASASVITGQPDTGDSLESRFIRAAADLSAKFEADRAHIADDVNRIDPTDLVAMNAMQVRLAQYSLDVSMALRAMLGRGVGTGGFDAAVVTSGGADAAVATFGSDALRGIGVGRPAVAAIATGIDPGERRGAATGTVTPAARRAASTLLHNASRFIFGGSGGALSGPRASSAKISGNRPQSTLFGMGEVSTLLARDRAIGVVGFGVANVGALAERGRCAVDDLRACRGGAA</sequence>
<evidence type="ECO:0000256" key="1">
    <source>
        <dbReference type="SAM" id="MobiDB-lite"/>
    </source>
</evidence>
<feature type="compositionally biased region" description="Low complexity" evidence="1">
    <location>
        <begin position="1"/>
        <end position="13"/>
    </location>
</feature>
<evidence type="ECO:0000313" key="3">
    <source>
        <dbReference type="Proteomes" id="UP000333828"/>
    </source>
</evidence>
<dbReference type="Proteomes" id="UP000333828">
    <property type="component" value="Unassembled WGS sequence"/>
</dbReference>
<organism evidence="2 3">
    <name type="scientific">Pandoraea iniqua</name>
    <dbReference type="NCBI Taxonomy" id="2508288"/>
    <lineage>
        <taxon>Bacteria</taxon>
        <taxon>Pseudomonadati</taxon>
        <taxon>Pseudomonadota</taxon>
        <taxon>Betaproteobacteria</taxon>
        <taxon>Burkholderiales</taxon>
        <taxon>Burkholderiaceae</taxon>
        <taxon>Pandoraea</taxon>
    </lineage>
</organism>
<keyword evidence="3" id="KW-1185">Reference proteome</keyword>
<name>A0A5E4S2V1_9BURK</name>
<dbReference type="EMBL" id="CABPSI010000001">
    <property type="protein sequence ID" value="VVD68418.1"/>
    <property type="molecule type" value="Genomic_DNA"/>
</dbReference>
<evidence type="ECO:0000313" key="2">
    <source>
        <dbReference type="EMBL" id="VVD68418.1"/>
    </source>
</evidence>
<protein>
    <submittedName>
        <fullName evidence="2">Uncharacterized protein</fullName>
    </submittedName>
</protein>
<dbReference type="RefSeq" id="WP_150682726.1">
    <property type="nucleotide sequence ID" value="NZ_CABPSI010000001.1"/>
</dbReference>
<accession>A0A5E4S2V1</accession>